<comment type="caution">
    <text evidence="2">The sequence shown here is derived from an EMBL/GenBank/DDBJ whole genome shotgun (WGS) entry which is preliminary data.</text>
</comment>
<accession>A0ABS9EGC3</accession>
<dbReference type="InterPro" id="IPR023875">
    <property type="entry name" value="DNA_repair_put"/>
</dbReference>
<dbReference type="NCBIfam" id="TIGR03915">
    <property type="entry name" value="SAM_7_link_chp"/>
    <property type="match status" value="1"/>
</dbReference>
<protein>
    <submittedName>
        <fullName evidence="2">TIGR03915 family putative DNA repair protein</fullName>
    </submittedName>
</protein>
<sequence>MNTSVIISYDGSFDGFLCVVFASFEQHLQISAIHPEIELQQDFFSAPLLILTEEAKANRVKTGLTKCMSATSRRKLYWAFLSELPGIELTLLQYVQMAFKESKFRGTDFGDSVILRVTQVAKMVSREKHRMEAFIRFKLTKDDIYFAGIEPDFNVLPLISKHFETRYADQKWIIYDYKRKFGLYYDLENVVQIHLEFSEDIKDHAHNPKFYDTSELEFQKLWQHYFSSTNIKSRKNLKLHLQHVPKRYWKYLTEKSSLLN</sequence>
<dbReference type="RefSeq" id="WP_236134085.1">
    <property type="nucleotide sequence ID" value="NZ_JAKGTH010000009.1"/>
</dbReference>
<evidence type="ECO:0000259" key="1">
    <source>
        <dbReference type="Pfam" id="PF13566"/>
    </source>
</evidence>
<proteinExistence type="predicted"/>
<dbReference type="Pfam" id="PF13566">
    <property type="entry name" value="DUF4130"/>
    <property type="match status" value="1"/>
</dbReference>
<keyword evidence="3" id="KW-1185">Reference proteome</keyword>
<gene>
    <name evidence="2" type="ORF">L1I30_09680</name>
</gene>
<dbReference type="Proteomes" id="UP001179363">
    <property type="component" value="Unassembled WGS sequence"/>
</dbReference>
<reference evidence="2" key="1">
    <citation type="submission" date="2022-01" db="EMBL/GenBank/DDBJ databases">
        <title>Gillisia lutea sp. nov., isolated from marine plastic residues from the Malvarosa beach (Valencia, Spain).</title>
        <authorList>
            <person name="Vidal-Verdu A."/>
            <person name="Molina-Menor E."/>
            <person name="Satari L."/>
            <person name="Pascual J."/>
            <person name="Pereto J."/>
            <person name="Porcar M."/>
        </authorList>
    </citation>
    <scope>NUCLEOTIDE SEQUENCE</scope>
    <source>
        <strain evidence="2">M10.2A</strain>
    </source>
</reference>
<dbReference type="InterPro" id="IPR025404">
    <property type="entry name" value="DUF4130"/>
</dbReference>
<evidence type="ECO:0000313" key="3">
    <source>
        <dbReference type="Proteomes" id="UP001179363"/>
    </source>
</evidence>
<name>A0ABS9EGC3_9FLAO</name>
<feature type="domain" description="DUF4130" evidence="1">
    <location>
        <begin position="87"/>
        <end position="254"/>
    </location>
</feature>
<organism evidence="2 3">
    <name type="scientific">Gillisia lutea</name>
    <dbReference type="NCBI Taxonomy" id="2909668"/>
    <lineage>
        <taxon>Bacteria</taxon>
        <taxon>Pseudomonadati</taxon>
        <taxon>Bacteroidota</taxon>
        <taxon>Flavobacteriia</taxon>
        <taxon>Flavobacteriales</taxon>
        <taxon>Flavobacteriaceae</taxon>
        <taxon>Gillisia</taxon>
    </lineage>
</organism>
<dbReference type="EMBL" id="JAKGTH010000009">
    <property type="protein sequence ID" value="MCF4101935.1"/>
    <property type="molecule type" value="Genomic_DNA"/>
</dbReference>
<evidence type="ECO:0000313" key="2">
    <source>
        <dbReference type="EMBL" id="MCF4101935.1"/>
    </source>
</evidence>